<dbReference type="SUPFAM" id="SSF46689">
    <property type="entry name" value="Homeodomain-like"/>
    <property type="match status" value="1"/>
</dbReference>
<dbReference type="InterPro" id="IPR045823">
    <property type="entry name" value="TetR_C_32"/>
</dbReference>
<evidence type="ECO:0000313" key="7">
    <source>
        <dbReference type="Proteomes" id="UP000199086"/>
    </source>
</evidence>
<dbReference type="Pfam" id="PF19344">
    <property type="entry name" value="TetR_C_32"/>
    <property type="match status" value="1"/>
</dbReference>
<gene>
    <name evidence="6" type="ORF">GA0111570_101173</name>
</gene>
<evidence type="ECO:0000259" key="5">
    <source>
        <dbReference type="PROSITE" id="PS50977"/>
    </source>
</evidence>
<feature type="DNA-binding region" description="H-T-H motif" evidence="4">
    <location>
        <begin position="27"/>
        <end position="46"/>
    </location>
</feature>
<dbReference type="OrthoDB" id="70491at2"/>
<proteinExistence type="predicted"/>
<dbReference type="InterPro" id="IPR009057">
    <property type="entry name" value="Homeodomain-like_sf"/>
</dbReference>
<dbReference type="Gene3D" id="1.10.357.10">
    <property type="entry name" value="Tetracycline Repressor, domain 2"/>
    <property type="match status" value="1"/>
</dbReference>
<keyword evidence="2 4" id="KW-0238">DNA-binding</keyword>
<keyword evidence="7" id="KW-1185">Reference proteome</keyword>
<evidence type="ECO:0000256" key="3">
    <source>
        <dbReference type="ARBA" id="ARBA00023163"/>
    </source>
</evidence>
<dbReference type="GO" id="GO:0003700">
    <property type="term" value="F:DNA-binding transcription factor activity"/>
    <property type="evidence" value="ECO:0007669"/>
    <property type="project" value="TreeGrafter"/>
</dbReference>
<dbReference type="PANTHER" id="PTHR30055">
    <property type="entry name" value="HTH-TYPE TRANSCRIPTIONAL REGULATOR RUTR"/>
    <property type="match status" value="1"/>
</dbReference>
<dbReference type="EMBL" id="FMYF01000001">
    <property type="protein sequence ID" value="SDB79902.1"/>
    <property type="molecule type" value="Genomic_DNA"/>
</dbReference>
<evidence type="ECO:0000256" key="4">
    <source>
        <dbReference type="PROSITE-ProRule" id="PRU00335"/>
    </source>
</evidence>
<keyword evidence="1" id="KW-0805">Transcription regulation</keyword>
<dbReference type="Pfam" id="PF00440">
    <property type="entry name" value="TetR_N"/>
    <property type="match status" value="1"/>
</dbReference>
<organism evidence="6 7">
    <name type="scientific">Raineyella antarctica</name>
    <dbReference type="NCBI Taxonomy" id="1577474"/>
    <lineage>
        <taxon>Bacteria</taxon>
        <taxon>Bacillati</taxon>
        <taxon>Actinomycetota</taxon>
        <taxon>Actinomycetes</taxon>
        <taxon>Propionibacteriales</taxon>
        <taxon>Propionibacteriaceae</taxon>
        <taxon>Raineyella</taxon>
    </lineage>
</organism>
<dbReference type="GO" id="GO:0045892">
    <property type="term" value="P:negative regulation of DNA-templated transcription"/>
    <property type="evidence" value="ECO:0007669"/>
    <property type="project" value="UniProtKB-ARBA"/>
</dbReference>
<dbReference type="InterPro" id="IPR001647">
    <property type="entry name" value="HTH_TetR"/>
</dbReference>
<evidence type="ECO:0000256" key="2">
    <source>
        <dbReference type="ARBA" id="ARBA00023125"/>
    </source>
</evidence>
<dbReference type="PROSITE" id="PS01081">
    <property type="entry name" value="HTH_TETR_1"/>
    <property type="match status" value="1"/>
</dbReference>
<dbReference type="AlphaFoldDB" id="A0A1G6GD25"/>
<accession>A0A1G6GD25</accession>
<dbReference type="FunFam" id="1.10.10.60:FF:000141">
    <property type="entry name" value="TetR family transcriptional regulator"/>
    <property type="match status" value="1"/>
</dbReference>
<dbReference type="SUPFAM" id="SSF48498">
    <property type="entry name" value="Tetracyclin repressor-like, C-terminal domain"/>
    <property type="match status" value="1"/>
</dbReference>
<dbReference type="PROSITE" id="PS50977">
    <property type="entry name" value="HTH_TETR_2"/>
    <property type="match status" value="1"/>
</dbReference>
<dbReference type="GO" id="GO:0000976">
    <property type="term" value="F:transcription cis-regulatory region binding"/>
    <property type="evidence" value="ECO:0007669"/>
    <property type="project" value="TreeGrafter"/>
</dbReference>
<dbReference type="PRINTS" id="PR00455">
    <property type="entry name" value="HTHTETR"/>
</dbReference>
<keyword evidence="3" id="KW-0804">Transcription</keyword>
<reference evidence="6 7" key="1">
    <citation type="submission" date="2016-06" db="EMBL/GenBank/DDBJ databases">
        <authorList>
            <person name="Olsen C.W."/>
            <person name="Carey S."/>
            <person name="Hinshaw L."/>
            <person name="Karasin A.I."/>
        </authorList>
    </citation>
    <scope>NUCLEOTIDE SEQUENCE [LARGE SCALE GENOMIC DNA]</scope>
    <source>
        <strain evidence="6 7">LZ-22</strain>
    </source>
</reference>
<dbReference type="Proteomes" id="UP000199086">
    <property type="component" value="Unassembled WGS sequence"/>
</dbReference>
<dbReference type="InterPro" id="IPR050109">
    <property type="entry name" value="HTH-type_TetR-like_transc_reg"/>
</dbReference>
<evidence type="ECO:0000256" key="1">
    <source>
        <dbReference type="ARBA" id="ARBA00023015"/>
    </source>
</evidence>
<dbReference type="InterPro" id="IPR036271">
    <property type="entry name" value="Tet_transcr_reg_TetR-rel_C_sf"/>
</dbReference>
<sequence length="202" mass="22315">MTAAQRREQLIGVGRTLFAERGFEGTTVEEIAAAAQVSKPVVYEHFGGKEGLYAVIVDREQRTLLEGIRTGINQARGARRKVEAGTMALLDYIEAYPDGFRIISRDAPTGSTGTSFATILSDVASQVEDILADQFSRRGLRPEMSPMYAQMLVGMIAYTGQWWLDERDQDKATVASNILNLAWNGLSRMEADPDLYRHPGKA</sequence>
<dbReference type="InterPro" id="IPR023772">
    <property type="entry name" value="DNA-bd_HTH_TetR-type_CS"/>
</dbReference>
<protein>
    <submittedName>
        <fullName evidence="6">DNA-binding transcriptional regulator, AcrR family</fullName>
    </submittedName>
</protein>
<evidence type="ECO:0000313" key="6">
    <source>
        <dbReference type="EMBL" id="SDB79902.1"/>
    </source>
</evidence>
<feature type="domain" description="HTH tetR-type" evidence="5">
    <location>
        <begin position="4"/>
        <end position="64"/>
    </location>
</feature>
<dbReference type="PANTHER" id="PTHR30055:SF227">
    <property type="entry name" value="TRANSCRIPTIONAL REGULATORY PROTEIN (PROBABLY TETR-FAMILY)-RELATED"/>
    <property type="match status" value="1"/>
</dbReference>
<name>A0A1G6GD25_9ACTN</name>